<reference evidence="1" key="1">
    <citation type="journal article" date="2021" name="Proc. Natl. Acad. Sci. U.S.A.">
        <title>A Catalog of Tens of Thousands of Viruses from Human Metagenomes Reveals Hidden Associations with Chronic Diseases.</title>
        <authorList>
            <person name="Tisza M.J."/>
            <person name="Buck C.B."/>
        </authorList>
    </citation>
    <scope>NUCLEOTIDE SEQUENCE</scope>
    <source>
        <strain evidence="1">Ct3mI7</strain>
    </source>
</reference>
<sequence>MTAVAVAGVELLKLQILDFISIKVVDETRPHNIKILRISIKLIFMIRREVPVIKRGSKQSKVSRIDRSKALAARADEAIKERIRTAPAYMYTSLCPVPELREPPKGVIWYYETVLHRQRASRV</sequence>
<name>A0A8S5QHP6_9CAUD</name>
<evidence type="ECO:0000313" key="1">
    <source>
        <dbReference type="EMBL" id="DAE18838.1"/>
    </source>
</evidence>
<protein>
    <submittedName>
        <fullName evidence="1">Uncharacterized protein</fullName>
    </submittedName>
</protein>
<accession>A0A8S5QHP6</accession>
<organism evidence="1">
    <name type="scientific">Myoviridae sp. ct3mI7</name>
    <dbReference type="NCBI Taxonomy" id="2825028"/>
    <lineage>
        <taxon>Viruses</taxon>
        <taxon>Duplodnaviria</taxon>
        <taxon>Heunggongvirae</taxon>
        <taxon>Uroviricota</taxon>
        <taxon>Caudoviricetes</taxon>
    </lineage>
</organism>
<proteinExistence type="predicted"/>
<dbReference type="EMBL" id="BK015664">
    <property type="protein sequence ID" value="DAE18838.1"/>
    <property type="molecule type" value="Genomic_DNA"/>
</dbReference>